<dbReference type="EMBL" id="GEGO01005902">
    <property type="protein sequence ID" value="JAR89502.1"/>
    <property type="molecule type" value="Transcribed_RNA"/>
</dbReference>
<name>A0A147BGD2_IXORI</name>
<keyword evidence="2" id="KW-0645">Protease</keyword>
<keyword evidence="2" id="KW-0378">Hydrolase</keyword>
<dbReference type="AlphaFoldDB" id="A0A147BGD2"/>
<reference evidence="2" key="1">
    <citation type="journal article" date="2018" name="PLoS Negl. Trop. Dis.">
        <title>Sialome diversity of ticks revealed by RNAseq of single tick salivary glands.</title>
        <authorList>
            <person name="Perner J."/>
            <person name="Kropackova S."/>
            <person name="Kopacek P."/>
            <person name="Ribeiro J.M."/>
        </authorList>
    </citation>
    <scope>NUCLEOTIDE SEQUENCE</scope>
    <source>
        <strain evidence="2">Siblings of single egg batch collected in Ceske Budejovice</strain>
        <tissue evidence="2">Salivary glands</tissue>
    </source>
</reference>
<organism evidence="2">
    <name type="scientific">Ixodes ricinus</name>
    <name type="common">Common tick</name>
    <name type="synonym">Acarus ricinus</name>
    <dbReference type="NCBI Taxonomy" id="34613"/>
    <lineage>
        <taxon>Eukaryota</taxon>
        <taxon>Metazoa</taxon>
        <taxon>Ecdysozoa</taxon>
        <taxon>Arthropoda</taxon>
        <taxon>Chelicerata</taxon>
        <taxon>Arachnida</taxon>
        <taxon>Acari</taxon>
        <taxon>Parasitiformes</taxon>
        <taxon>Ixodida</taxon>
        <taxon>Ixodoidea</taxon>
        <taxon>Ixodidae</taxon>
        <taxon>Ixodinae</taxon>
        <taxon>Ixodes</taxon>
    </lineage>
</organism>
<feature type="chain" id="PRO_5007542293" evidence="1">
    <location>
        <begin position="21"/>
        <end position="178"/>
    </location>
</feature>
<feature type="signal peptide" evidence="1">
    <location>
        <begin position="1"/>
        <end position="20"/>
    </location>
</feature>
<dbReference type="GO" id="GO:0006508">
    <property type="term" value="P:proteolysis"/>
    <property type="evidence" value="ECO:0007669"/>
    <property type="project" value="UniProtKB-KW"/>
</dbReference>
<keyword evidence="1" id="KW-0732">Signal</keyword>
<dbReference type="GO" id="GO:0008237">
    <property type="term" value="F:metallopeptidase activity"/>
    <property type="evidence" value="ECO:0007669"/>
    <property type="project" value="UniProtKB-KW"/>
</dbReference>
<accession>A0A147BGD2</accession>
<evidence type="ECO:0000313" key="2">
    <source>
        <dbReference type="EMBL" id="JAR89502.1"/>
    </source>
</evidence>
<sequence>MLAFFVLVVIFSASPESALSGPSAERFVYPRLLQARGANGEKLLHIRDGLTLHLEETSVLAENFIFSTFENGDQIDTPMNGRELEKNVYRDRNQVAAVSVEEKDGTIEVRGAVSPKLRIAPSPLMARSEDGQIAHELLEIEERGDFKSDYIVPTNLKVQERTLIFRHQNAKVPENFTV</sequence>
<evidence type="ECO:0000256" key="1">
    <source>
        <dbReference type="SAM" id="SignalP"/>
    </source>
</evidence>
<protein>
    <submittedName>
        <fullName evidence="2">Putative secreted metalloprotease</fullName>
    </submittedName>
</protein>
<keyword evidence="2" id="KW-0482">Metalloprotease</keyword>
<proteinExistence type="predicted"/>